<sequence length="217" mass="25581">MGIDKKQINYEQLIISEVPQLYAFTTNEVKLQDDKILHRIKPSLRNDDFLKSNCLIRITIPKAIELADKILESSSIYEHCENGQYYQLEQHQAQMLKNKINQLRDEGIMLRDINTHLYLKFPRCLVREKPLNAMIHDDYILSSEEVNNIITPSFVRYFIKLTQCNEEMTNLVYHFLLTEKFDNSFLIMRNQIIKNLKTSTMDGFGTMNGLDNNDKNR</sequence>
<proteinExistence type="predicted"/>
<evidence type="ECO:0000313" key="2">
    <source>
        <dbReference type="Proteomes" id="UP001524460"/>
    </source>
</evidence>
<dbReference type="Proteomes" id="UP001524460">
    <property type="component" value="Unassembled WGS sequence"/>
</dbReference>
<dbReference type="EMBL" id="JANEYT010000105">
    <property type="protein sequence ID" value="MCQ1061033.1"/>
    <property type="molecule type" value="Genomic_DNA"/>
</dbReference>
<name>A0ABT1N8H2_9GAMM</name>
<accession>A0ABT1N8H2</accession>
<evidence type="ECO:0000313" key="1">
    <source>
        <dbReference type="EMBL" id="MCQ1061033.1"/>
    </source>
</evidence>
<comment type="caution">
    <text evidence="1">The sequence shown here is derived from an EMBL/GenBank/DDBJ whole genome shotgun (WGS) entry which is preliminary data.</text>
</comment>
<organism evidence="1 2">
    <name type="scientific">Photobacterium pectinilyticum</name>
    <dbReference type="NCBI Taxonomy" id="2906793"/>
    <lineage>
        <taxon>Bacteria</taxon>
        <taxon>Pseudomonadati</taxon>
        <taxon>Pseudomonadota</taxon>
        <taxon>Gammaproteobacteria</taxon>
        <taxon>Vibrionales</taxon>
        <taxon>Vibrionaceae</taxon>
        <taxon>Photobacterium</taxon>
    </lineage>
</organism>
<keyword evidence="2" id="KW-1185">Reference proteome</keyword>
<gene>
    <name evidence="1" type="ORF">NHN17_23615</name>
</gene>
<reference evidence="1 2" key="1">
    <citation type="submission" date="2022-07" db="EMBL/GenBank/DDBJ databases">
        <title>Photobacterium pectinilyticum sp. nov., a marine bacterium isolated from surface seawater of Qingdao offshore.</title>
        <authorList>
            <person name="Wang X."/>
        </authorList>
    </citation>
    <scope>NUCLEOTIDE SEQUENCE [LARGE SCALE GENOMIC DNA]</scope>
    <source>
        <strain evidence="1 2">ZSDE20</strain>
    </source>
</reference>
<protein>
    <submittedName>
        <fullName evidence="1">Uncharacterized protein</fullName>
    </submittedName>
</protein>
<dbReference type="RefSeq" id="WP_255045132.1">
    <property type="nucleotide sequence ID" value="NZ_JANEYT010000105.1"/>
</dbReference>